<dbReference type="InterPro" id="IPR046357">
    <property type="entry name" value="PPIase_dom_sf"/>
</dbReference>
<dbReference type="EC" id="5.2.1.8" evidence="3 12"/>
<accession>B1VAR1</accession>
<comment type="subcellular location">
    <subcellularLocation>
        <location evidence="12">Cytoplasm</location>
    </subcellularLocation>
    <text evidence="12">About half TF is bound to the ribosome near the polypeptide exit tunnel while the other half is free in the cytoplasm.</text>
</comment>
<dbReference type="KEGG" id="pal:PA0700"/>
<dbReference type="PROSITE" id="PS50059">
    <property type="entry name" value="FKBP_PPIASE"/>
    <property type="match status" value="1"/>
</dbReference>
<evidence type="ECO:0000256" key="15">
    <source>
        <dbReference type="SAM" id="Coils"/>
    </source>
</evidence>
<dbReference type="NCBIfam" id="TIGR00115">
    <property type="entry name" value="tig"/>
    <property type="match status" value="1"/>
</dbReference>
<dbReference type="Pfam" id="PF05697">
    <property type="entry name" value="Trigger_N"/>
    <property type="match status" value="1"/>
</dbReference>
<dbReference type="HAMAP" id="MF_00303">
    <property type="entry name" value="Trigger_factor_Tig"/>
    <property type="match status" value="1"/>
</dbReference>
<evidence type="ECO:0000313" key="18">
    <source>
        <dbReference type="Proteomes" id="UP000008323"/>
    </source>
</evidence>
<evidence type="ECO:0000313" key="17">
    <source>
        <dbReference type="EMBL" id="CAM12034.1"/>
    </source>
</evidence>
<evidence type="ECO:0000256" key="2">
    <source>
        <dbReference type="ARBA" id="ARBA00005464"/>
    </source>
</evidence>
<reference evidence="17 18" key="1">
    <citation type="journal article" date="2008" name="J. Bacteriol.">
        <title>Comparative genome analysis of 'Candidatus Phytoplasma australiense' (subgroup tuf-Australia I; rp-A) and 'Ca. Phytoplasma asteris' strains OY-M and AY-WB.</title>
        <authorList>
            <person name="Tran-Nguyen L.T."/>
            <person name="Kube M."/>
            <person name="Schneider B."/>
            <person name="Reinhardt R."/>
            <person name="Gibb K.S."/>
        </authorList>
    </citation>
    <scope>NUCLEOTIDE SEQUENCE [LARGE SCALE GENOMIC DNA]</scope>
</reference>
<organism evidence="17 18">
    <name type="scientific">Phytoplasma australiense</name>
    <dbReference type="NCBI Taxonomy" id="59748"/>
    <lineage>
        <taxon>Bacteria</taxon>
        <taxon>Bacillati</taxon>
        <taxon>Mycoplasmatota</taxon>
        <taxon>Mollicutes</taxon>
        <taxon>Acholeplasmatales</taxon>
        <taxon>Acholeplasmataceae</taxon>
        <taxon>Candidatus Phytoplasma</taxon>
        <taxon>16SrXII (Stolbur group)</taxon>
    </lineage>
</organism>
<gene>
    <name evidence="12 17" type="primary">tig</name>
    <name evidence="17" type="ordered locus">PA0700</name>
</gene>
<dbReference type="GO" id="GO:0005737">
    <property type="term" value="C:cytoplasm"/>
    <property type="evidence" value="ECO:0007669"/>
    <property type="project" value="UniProtKB-SubCell"/>
</dbReference>
<dbReference type="AlphaFoldDB" id="B1VAR1"/>
<comment type="catalytic activity">
    <reaction evidence="1 12 13">
        <text>[protein]-peptidylproline (omega=180) = [protein]-peptidylproline (omega=0)</text>
        <dbReference type="Rhea" id="RHEA:16237"/>
        <dbReference type="Rhea" id="RHEA-COMP:10747"/>
        <dbReference type="Rhea" id="RHEA-COMP:10748"/>
        <dbReference type="ChEBI" id="CHEBI:83833"/>
        <dbReference type="ChEBI" id="CHEBI:83834"/>
        <dbReference type="EC" id="5.2.1.8"/>
    </reaction>
</comment>
<dbReference type="InterPro" id="IPR027304">
    <property type="entry name" value="Trigger_fact/SurA_dom_sf"/>
</dbReference>
<evidence type="ECO:0000256" key="1">
    <source>
        <dbReference type="ARBA" id="ARBA00000971"/>
    </source>
</evidence>
<keyword evidence="5 12" id="KW-0132">Cell division</keyword>
<dbReference type="Gene3D" id="1.10.3120.10">
    <property type="entry name" value="Trigger factor, C-terminal domain"/>
    <property type="match status" value="1"/>
</dbReference>
<sequence length="428" mass="50073">MEIKKINDEKIQCGFKVLTEELEHHLTLAYEQIKHKVEVKGFRKGHVPRKIFETRFGKEELYNNALEKIVQNKYKEALAKKTFENMGMPKIVGLEEKNFKEKKDFHFNLEFNLKPKVVLGSYLGIKLSKGDLEITKEEINTQIDSLLDSKKKLVPKNSNVLKNNDTAIFDFEGFIDDKPFEGGSAKNFSLEIGSKKFVPGFEEQMIGMKKEETKNITITFPNDYPKSDLANKKAIFKVTLHDLKTKVKPELTNELVVSLQYPEIKTVEELQTKVTEELTKQKEQQNKRRVEKEVLDKIKQNTQLTIPLTLIEEEKKDIKNKFQAQLQKQKLTLEQYQSYLGITEEKMEQNWHEEAKNNLEYQLIMEQVALQEKITVNPEKIEQCYKDLSQMHQMSLEQVKQNLDLEVLKQNLLLDEAWELVMKNVVFA</sequence>
<dbReference type="EMBL" id="AM422018">
    <property type="protein sequence ID" value="CAM12034.1"/>
    <property type="molecule type" value="Genomic_DNA"/>
</dbReference>
<dbReference type="Pfam" id="PF00254">
    <property type="entry name" value="FKBP_C"/>
    <property type="match status" value="1"/>
</dbReference>
<keyword evidence="9 12" id="KW-0131">Cell cycle</keyword>
<evidence type="ECO:0000256" key="7">
    <source>
        <dbReference type="ARBA" id="ARBA00023186"/>
    </source>
</evidence>
<evidence type="ECO:0000256" key="13">
    <source>
        <dbReference type="PROSITE-ProRule" id="PRU00277"/>
    </source>
</evidence>
<keyword evidence="15" id="KW-0175">Coiled coil</keyword>
<dbReference type="InterPro" id="IPR036611">
    <property type="entry name" value="Trigger_fac_ribosome-bd_sf"/>
</dbReference>
<dbReference type="eggNOG" id="COG0544">
    <property type="taxonomic scope" value="Bacteria"/>
</dbReference>
<dbReference type="PIRSF" id="PIRSF003095">
    <property type="entry name" value="Trigger_factor"/>
    <property type="match status" value="1"/>
</dbReference>
<comment type="function">
    <text evidence="10 12">Involved in protein export. Acts as a chaperone by maintaining the newly synthesized protein in an open conformation. Functions as a peptidyl-prolyl cis-trans isomerase.</text>
</comment>
<dbReference type="InterPro" id="IPR008881">
    <property type="entry name" value="Trigger_fac_ribosome-bd_bac"/>
</dbReference>
<evidence type="ECO:0000256" key="11">
    <source>
        <dbReference type="ARBA" id="ARBA00029986"/>
    </source>
</evidence>
<evidence type="ECO:0000256" key="8">
    <source>
        <dbReference type="ARBA" id="ARBA00023235"/>
    </source>
</evidence>
<evidence type="ECO:0000256" key="3">
    <source>
        <dbReference type="ARBA" id="ARBA00013194"/>
    </source>
</evidence>
<dbReference type="InterPro" id="IPR005215">
    <property type="entry name" value="Trig_fac"/>
</dbReference>
<dbReference type="FunFam" id="3.10.50.40:FF:000001">
    <property type="entry name" value="Trigger factor"/>
    <property type="match status" value="1"/>
</dbReference>
<proteinExistence type="inferred from homology"/>
<comment type="domain">
    <text evidence="12">Consists of 3 domains; the N-terminus binds the ribosome, the middle domain has PPIase activity, while the C-terminus has intrinsic chaperone activity on its own.</text>
</comment>
<keyword evidence="7 12" id="KW-0143">Chaperone</keyword>
<dbReference type="GO" id="GO:0015031">
    <property type="term" value="P:protein transport"/>
    <property type="evidence" value="ECO:0007669"/>
    <property type="project" value="UniProtKB-UniRule"/>
</dbReference>
<dbReference type="Gene3D" id="3.30.70.1050">
    <property type="entry name" value="Trigger factor ribosome-binding domain"/>
    <property type="match status" value="1"/>
</dbReference>
<keyword evidence="6 12" id="KW-0697">Rotamase</keyword>
<dbReference type="SUPFAM" id="SSF102735">
    <property type="entry name" value="Trigger factor ribosome-binding domain"/>
    <property type="match status" value="1"/>
</dbReference>
<evidence type="ECO:0000256" key="10">
    <source>
        <dbReference type="ARBA" id="ARBA00024849"/>
    </source>
</evidence>
<dbReference type="Pfam" id="PF05698">
    <property type="entry name" value="Trigger_C"/>
    <property type="match status" value="1"/>
</dbReference>
<feature type="domain" description="PPIase FKBP-type" evidence="16">
    <location>
        <begin position="164"/>
        <end position="244"/>
    </location>
</feature>
<comment type="similarity">
    <text evidence="2 12 14">Belongs to the FKBP-type PPIase family. Tig subfamily.</text>
</comment>
<dbReference type="Proteomes" id="UP000008323">
    <property type="component" value="Chromosome"/>
</dbReference>
<evidence type="ECO:0000256" key="9">
    <source>
        <dbReference type="ARBA" id="ARBA00023306"/>
    </source>
</evidence>
<evidence type="ECO:0000259" key="16">
    <source>
        <dbReference type="PROSITE" id="PS50059"/>
    </source>
</evidence>
<evidence type="ECO:0000256" key="6">
    <source>
        <dbReference type="ARBA" id="ARBA00023110"/>
    </source>
</evidence>
<dbReference type="InterPro" id="IPR001179">
    <property type="entry name" value="PPIase_FKBP_dom"/>
</dbReference>
<keyword evidence="12" id="KW-0963">Cytoplasm</keyword>
<evidence type="ECO:0000256" key="5">
    <source>
        <dbReference type="ARBA" id="ARBA00022618"/>
    </source>
</evidence>
<dbReference type="InterPro" id="IPR037041">
    <property type="entry name" value="Trigger_fac_C_sf"/>
</dbReference>
<dbReference type="GO" id="GO:0006457">
    <property type="term" value="P:protein folding"/>
    <property type="evidence" value="ECO:0007669"/>
    <property type="project" value="UniProtKB-UniRule"/>
</dbReference>
<dbReference type="SUPFAM" id="SSF109998">
    <property type="entry name" value="Triger factor/SurA peptide-binding domain-like"/>
    <property type="match status" value="1"/>
</dbReference>
<keyword evidence="8 12" id="KW-0413">Isomerase</keyword>
<evidence type="ECO:0000256" key="12">
    <source>
        <dbReference type="HAMAP-Rule" id="MF_00303"/>
    </source>
</evidence>
<dbReference type="InterPro" id="IPR008880">
    <property type="entry name" value="Trigger_fac_C"/>
</dbReference>
<dbReference type="GO" id="GO:0051301">
    <property type="term" value="P:cell division"/>
    <property type="evidence" value="ECO:0007669"/>
    <property type="project" value="UniProtKB-KW"/>
</dbReference>
<evidence type="ECO:0000256" key="4">
    <source>
        <dbReference type="ARBA" id="ARBA00016902"/>
    </source>
</evidence>
<dbReference type="GO" id="GO:0003755">
    <property type="term" value="F:peptidyl-prolyl cis-trans isomerase activity"/>
    <property type="evidence" value="ECO:0007669"/>
    <property type="project" value="UniProtKB-UniRule"/>
</dbReference>
<feature type="coiled-coil region" evidence="15">
    <location>
        <begin position="267"/>
        <end position="300"/>
    </location>
</feature>
<dbReference type="STRING" id="59748.PA0700"/>
<protein>
    <recommendedName>
        <fullName evidence="4 12">Trigger factor</fullName>
        <shortName evidence="12">TF</shortName>
        <ecNumber evidence="3 12">5.2.1.8</ecNumber>
    </recommendedName>
    <alternativeName>
        <fullName evidence="11 12">PPIase</fullName>
    </alternativeName>
</protein>
<evidence type="ECO:0000256" key="14">
    <source>
        <dbReference type="RuleBase" id="RU003914"/>
    </source>
</evidence>
<dbReference type="Gene3D" id="3.10.50.40">
    <property type="match status" value="1"/>
</dbReference>
<name>B1VAR1_PHYAS</name>
<dbReference type="SUPFAM" id="SSF54534">
    <property type="entry name" value="FKBP-like"/>
    <property type="match status" value="1"/>
</dbReference>